<dbReference type="KEGG" id="taa:NMY3_01403"/>
<dbReference type="Gene3D" id="2.160.10.10">
    <property type="entry name" value="Hexapeptide repeat proteins"/>
    <property type="match status" value="1"/>
</dbReference>
<dbReference type="AlphaFoldDB" id="A0A654LX72"/>
<dbReference type="RefSeq" id="WP_196818041.1">
    <property type="nucleotide sequence ID" value="NZ_CP012850.1"/>
</dbReference>
<evidence type="ECO:0000313" key="1">
    <source>
        <dbReference type="EMBL" id="ALI35607.1"/>
    </source>
</evidence>
<dbReference type="CDD" id="cd04645">
    <property type="entry name" value="LbH_gamma_CA_like"/>
    <property type="match status" value="1"/>
</dbReference>
<dbReference type="GO" id="GO:0047200">
    <property type="term" value="F:tetrahydrodipicolinate N-acetyltransferase activity"/>
    <property type="evidence" value="ECO:0007669"/>
    <property type="project" value="UniProtKB-EC"/>
</dbReference>
<protein>
    <submittedName>
        <fullName evidence="1">2,3,4,5-tetrahydropyridine-2,6-dicarboxylate N-acetyltransferase</fullName>
        <ecNumber evidence="1">2.3.1.89</ecNumber>
    </submittedName>
</protein>
<dbReference type="InterPro" id="IPR050484">
    <property type="entry name" value="Transf_Hexapept/Carb_Anhydrase"/>
</dbReference>
<evidence type="ECO:0000313" key="2">
    <source>
        <dbReference type="Proteomes" id="UP000058925"/>
    </source>
</evidence>
<dbReference type="Pfam" id="PF00132">
    <property type="entry name" value="Hexapep"/>
    <property type="match status" value="2"/>
</dbReference>
<sequence length="173" mass="18949">MTTVSLLPFKNKVPRINSDCFIAPNSVIIGDVEIGSRASIWFGTVLRGDVFYIKVGDNTNIQDNSVVHVTTNKYPTIIGNNVTIGHSVTLHGCSIKDNSLVGIGSVVMDECELGEWSIIAAGSVVKPNTKIPSGKLWGGLPAKEIRDINDMEREWIKELSNNYVELSKQYLSI</sequence>
<dbReference type="GeneID" id="60421461"/>
<dbReference type="OrthoDB" id="10940at2157"/>
<keyword evidence="2" id="KW-1185">Reference proteome</keyword>
<keyword evidence="1" id="KW-0012">Acyltransferase</keyword>
<dbReference type="PANTHER" id="PTHR13061">
    <property type="entry name" value="DYNACTIN SUBUNIT P25"/>
    <property type="match status" value="1"/>
</dbReference>
<gene>
    <name evidence="1" type="primary">dapH</name>
    <name evidence="1" type="ORF">NMY3_01403</name>
</gene>
<name>A0A654LX72_9ARCH</name>
<reference evidence="2" key="1">
    <citation type="submission" date="2015-10" db="EMBL/GenBank/DDBJ databases">
        <title>Niche specialization of a soil ammonia-oxidizing archaeon, Candidatus Nitrosocosmicus oleophilus.</title>
        <authorList>
            <person name="Jung M.-Y."/>
            <person name="Rhee S.-K."/>
        </authorList>
    </citation>
    <scope>NUCLEOTIDE SEQUENCE [LARGE SCALE GENOMIC DNA]</scope>
    <source>
        <strain evidence="2">MY3</strain>
    </source>
</reference>
<proteinExistence type="predicted"/>
<organism evidence="1 2">
    <name type="scientific">Candidatus Nitrosocosmicus oleophilus</name>
    <dbReference type="NCBI Taxonomy" id="1353260"/>
    <lineage>
        <taxon>Archaea</taxon>
        <taxon>Nitrososphaerota</taxon>
        <taxon>Nitrososphaeria</taxon>
        <taxon>Nitrososphaerales</taxon>
        <taxon>Nitrososphaeraceae</taxon>
        <taxon>Candidatus Nitrosocosmicus</taxon>
    </lineage>
</organism>
<dbReference type="PANTHER" id="PTHR13061:SF29">
    <property type="entry name" value="GAMMA CARBONIC ANHYDRASE-LIKE 1, MITOCHONDRIAL-RELATED"/>
    <property type="match status" value="1"/>
</dbReference>
<dbReference type="SUPFAM" id="SSF51161">
    <property type="entry name" value="Trimeric LpxA-like enzymes"/>
    <property type="match status" value="1"/>
</dbReference>
<dbReference type="InterPro" id="IPR011004">
    <property type="entry name" value="Trimer_LpxA-like_sf"/>
</dbReference>
<keyword evidence="1" id="KW-0808">Transferase</keyword>
<dbReference type="Proteomes" id="UP000058925">
    <property type="component" value="Chromosome"/>
</dbReference>
<dbReference type="InterPro" id="IPR047324">
    <property type="entry name" value="LbH_gamma_CA-like"/>
</dbReference>
<dbReference type="EMBL" id="CP012850">
    <property type="protein sequence ID" value="ALI35607.1"/>
    <property type="molecule type" value="Genomic_DNA"/>
</dbReference>
<accession>A0A654LX72</accession>
<dbReference type="EC" id="2.3.1.89" evidence="1"/>
<dbReference type="InterPro" id="IPR001451">
    <property type="entry name" value="Hexapep"/>
</dbReference>